<dbReference type="Pfam" id="PF03176">
    <property type="entry name" value="MMPL"/>
    <property type="match status" value="1"/>
</dbReference>
<dbReference type="OrthoDB" id="9780358at2"/>
<keyword evidence="5 6" id="KW-0472">Membrane</keyword>
<dbReference type="GO" id="GO:0005886">
    <property type="term" value="C:plasma membrane"/>
    <property type="evidence" value="ECO:0007669"/>
    <property type="project" value="UniProtKB-SubCell"/>
</dbReference>
<evidence type="ECO:0000313" key="8">
    <source>
        <dbReference type="EMBL" id="KLV04248.1"/>
    </source>
</evidence>
<keyword evidence="3 6" id="KW-0812">Transmembrane</keyword>
<feature type="transmembrane region" description="Helical" evidence="6">
    <location>
        <begin position="412"/>
        <end position="431"/>
    </location>
</feature>
<dbReference type="PANTHER" id="PTHR33406:SF13">
    <property type="entry name" value="MEMBRANE PROTEIN YDFJ"/>
    <property type="match status" value="1"/>
</dbReference>
<feature type="transmembrane region" description="Helical" evidence="6">
    <location>
        <begin position="360"/>
        <end position="379"/>
    </location>
</feature>
<feature type="transmembrane region" description="Helical" evidence="6">
    <location>
        <begin position="616"/>
        <end position="638"/>
    </location>
</feature>
<feature type="domain" description="Membrane transport protein MMPL" evidence="7">
    <location>
        <begin position="162"/>
        <end position="410"/>
    </location>
</feature>
<feature type="transmembrane region" description="Helical" evidence="6">
    <location>
        <begin position="239"/>
        <end position="258"/>
    </location>
</feature>
<evidence type="ECO:0000256" key="6">
    <source>
        <dbReference type="SAM" id="Phobius"/>
    </source>
</evidence>
<organism evidence="8 9">
    <name type="scientific">Photobacterium aquae</name>
    <dbReference type="NCBI Taxonomy" id="1195763"/>
    <lineage>
        <taxon>Bacteria</taxon>
        <taxon>Pseudomonadati</taxon>
        <taxon>Pseudomonadota</taxon>
        <taxon>Gammaproteobacteria</taxon>
        <taxon>Vibrionales</taxon>
        <taxon>Vibrionaceae</taxon>
        <taxon>Photobacterium</taxon>
    </lineage>
</organism>
<feature type="transmembrane region" description="Helical" evidence="6">
    <location>
        <begin position="645"/>
        <end position="666"/>
    </location>
</feature>
<feature type="transmembrane region" description="Helical" evidence="6">
    <location>
        <begin position="291"/>
        <end position="310"/>
    </location>
</feature>
<accession>A0A0J1GX62</accession>
<dbReference type="Gene3D" id="1.20.1640.10">
    <property type="entry name" value="Multidrug efflux transporter AcrB transmembrane domain"/>
    <property type="match status" value="2"/>
</dbReference>
<dbReference type="AlphaFoldDB" id="A0A0J1GX62"/>
<evidence type="ECO:0000256" key="5">
    <source>
        <dbReference type="ARBA" id="ARBA00023136"/>
    </source>
</evidence>
<dbReference type="Proteomes" id="UP000036097">
    <property type="component" value="Unassembled WGS sequence"/>
</dbReference>
<dbReference type="SUPFAM" id="SSF82866">
    <property type="entry name" value="Multidrug efflux transporter AcrB transmembrane domain"/>
    <property type="match status" value="2"/>
</dbReference>
<gene>
    <name evidence="8" type="ORF">ABT56_15770</name>
</gene>
<proteinExistence type="predicted"/>
<reference evidence="8 9" key="1">
    <citation type="submission" date="2015-05" db="EMBL/GenBank/DDBJ databases">
        <title>Photobacterium galathea sp. nov.</title>
        <authorList>
            <person name="Machado H."/>
            <person name="Gram L."/>
        </authorList>
    </citation>
    <scope>NUCLEOTIDE SEQUENCE [LARGE SCALE GENOMIC DNA]</scope>
    <source>
        <strain evidence="8 9">CGMCC 1.12159</strain>
    </source>
</reference>
<name>A0A0J1GX62_9GAMM</name>
<evidence type="ECO:0000256" key="3">
    <source>
        <dbReference type="ARBA" id="ARBA00022692"/>
    </source>
</evidence>
<dbReference type="STRING" id="1195763.ABT56_15770"/>
<comment type="caution">
    <text evidence="8">The sequence shown here is derived from an EMBL/GenBank/DDBJ whole genome shotgun (WGS) entry which is preliminary data.</text>
</comment>
<dbReference type="EMBL" id="LDOT01000023">
    <property type="protein sequence ID" value="KLV04248.1"/>
    <property type="molecule type" value="Genomic_DNA"/>
</dbReference>
<feature type="transmembrane region" description="Helical" evidence="6">
    <location>
        <begin position="700"/>
        <end position="721"/>
    </location>
</feature>
<evidence type="ECO:0000313" key="9">
    <source>
        <dbReference type="Proteomes" id="UP000036097"/>
    </source>
</evidence>
<evidence type="ECO:0000256" key="2">
    <source>
        <dbReference type="ARBA" id="ARBA00022475"/>
    </source>
</evidence>
<dbReference type="InterPro" id="IPR004869">
    <property type="entry name" value="MMPL_dom"/>
</dbReference>
<feature type="transmembrane region" description="Helical" evidence="6">
    <location>
        <begin position="727"/>
        <end position="745"/>
    </location>
</feature>
<evidence type="ECO:0000256" key="1">
    <source>
        <dbReference type="ARBA" id="ARBA00004651"/>
    </source>
</evidence>
<dbReference type="InterPro" id="IPR050545">
    <property type="entry name" value="Mycobact_MmpL"/>
</dbReference>
<feature type="transmembrane region" description="Helical" evidence="6">
    <location>
        <begin position="672"/>
        <end position="693"/>
    </location>
</feature>
<dbReference type="PATRIC" id="fig|1195763.3.peg.3362"/>
<sequence>MLATLLLLGKQFLSDRPLPIETNILALLPANQQQPLADAAFKQIAGSLSDKVIFVVGSNDKSHLFEAGREFSQQIASIGLFKQVTSTVSESQQQAWGKLYFPHRAQLLTTEQRNQLENTPEQRVQAVLQALYNPFSGVTGQELASDPFLLFRGYLGELGKRSGNVRIEQGFLTTDYQGKHYLLITADLSGSAYSPELQAKLPELAAIEHSIESQFEVSLLHTGVIYYAAHGTNSAKSEISTIGVGSLIGVVLLLVVVFRSPLPLVLSLLSIGCGLLVALATTVAIFGKIHLFSLVFGASLIGVSIDYSLHFLTERLAAGKQWQANKGLSQIFVAITLGMLMSLVGYLCMMAAPFPGLQQLSLFSAVGLVAAYATVVCWYPILAAKSGGDRLLPLRGAMAAWLAIWQRPSVRIALPVFCVAISVLGTFRAGYDDDIRQLQALPADLKQQEQSVKAITGMDGGQQMLLVTGNKPEQLLQALERVGQSLDGMVRDKHPALAGYQSLAQYVPSAKWQEENYQLVSNLYQQYGSQLANSLGLQKTVEFKADFKPLTMDDFLRSPASAPLRFLWLGKQGDLFASVILLKGVTQPDVIISYAASQPNVLYLDKAREVSSLFGIYRQHVTELFALAALGILLILFWRYGVVKGIRVISAPAIACVVGVGIAGFTGVPLNLFNLLGLFLILGIGIDYSLFFAERSQGQTTLLAITLSAVTTILSFGLLSLSATQAIHSFGVTVLTGILTAWLLAPLARDRVVGEDTAGATAVMEKV</sequence>
<evidence type="ECO:0000259" key="7">
    <source>
        <dbReference type="Pfam" id="PF03176"/>
    </source>
</evidence>
<feature type="transmembrane region" description="Helical" evidence="6">
    <location>
        <begin position="265"/>
        <end position="285"/>
    </location>
</feature>
<keyword evidence="4 6" id="KW-1133">Transmembrane helix</keyword>
<keyword evidence="2" id="KW-1003">Cell membrane</keyword>
<comment type="subcellular location">
    <subcellularLocation>
        <location evidence="1">Cell membrane</location>
        <topology evidence="1">Multi-pass membrane protein</topology>
    </subcellularLocation>
</comment>
<protein>
    <submittedName>
        <fullName evidence="8">Membrane protein</fullName>
    </submittedName>
</protein>
<feature type="transmembrane region" description="Helical" evidence="6">
    <location>
        <begin position="331"/>
        <end position="354"/>
    </location>
</feature>
<dbReference type="PANTHER" id="PTHR33406">
    <property type="entry name" value="MEMBRANE PROTEIN MJ1562-RELATED"/>
    <property type="match status" value="1"/>
</dbReference>
<keyword evidence="9" id="KW-1185">Reference proteome</keyword>
<evidence type="ECO:0000256" key="4">
    <source>
        <dbReference type="ARBA" id="ARBA00022989"/>
    </source>
</evidence>